<evidence type="ECO:0000256" key="2">
    <source>
        <dbReference type="ARBA" id="ARBA00022741"/>
    </source>
</evidence>
<feature type="domain" description="AAA+ ATPase" evidence="4">
    <location>
        <begin position="37"/>
        <end position="156"/>
    </location>
</feature>
<dbReference type="Pfam" id="PF00004">
    <property type="entry name" value="AAA"/>
    <property type="match status" value="1"/>
</dbReference>
<dbReference type="InterPro" id="IPR046388">
    <property type="entry name" value="T4_Clamp_Loader_L"/>
</dbReference>
<dbReference type="Gene3D" id="1.10.8.60">
    <property type="match status" value="1"/>
</dbReference>
<dbReference type="InterPro" id="IPR003959">
    <property type="entry name" value="ATPase_AAA_core"/>
</dbReference>
<dbReference type="GO" id="GO:0006281">
    <property type="term" value="P:DNA repair"/>
    <property type="evidence" value="ECO:0007669"/>
    <property type="project" value="TreeGrafter"/>
</dbReference>
<dbReference type="GO" id="GO:0016887">
    <property type="term" value="F:ATP hydrolysis activity"/>
    <property type="evidence" value="ECO:0007669"/>
    <property type="project" value="InterPro"/>
</dbReference>
<dbReference type="HAMAP" id="MF_04162">
    <property type="entry name" value="T4_Clamp_Loader_L"/>
    <property type="match status" value="1"/>
</dbReference>
<evidence type="ECO:0000259" key="4">
    <source>
        <dbReference type="SMART" id="SM00382"/>
    </source>
</evidence>
<dbReference type="SUPFAM" id="SSF52540">
    <property type="entry name" value="P-loop containing nucleoside triphosphate hydrolases"/>
    <property type="match status" value="1"/>
</dbReference>
<dbReference type="Gene3D" id="1.20.272.10">
    <property type="match status" value="1"/>
</dbReference>
<dbReference type="InterPro" id="IPR048815">
    <property type="entry name" value="Gp44_lid"/>
</dbReference>
<sequence>MNQDILWVEKYRPQKIQDCILPNGIKTSLQEFVDNNHVPNLLLSGGAGVGKTTSAIALCRETESDYIIINGSEESGIDLLRSKLDQYCSSVSMTGGRKVVIIDEADYLNPASTQPAMRGFIERFSSNCSFIFTCNFKNRIIEPIHSRCAVIDYKISKKDSPTIASDFFKRIVSILQKENIEFEEKVVAELINKFFPDFRRVLNELQRYGSSGKIDVGILSSISDQSIDNLLGMLKQKKFNDMRRWVTENLDNDSTKIFKKLYDALSLTAVEASLPPIILSLADYQYKAAFVADQELNMVACLTEVMSDVEFK</sequence>
<dbReference type="Gene3D" id="3.40.50.300">
    <property type="entry name" value="P-loop containing nucleotide triphosphate hydrolases"/>
    <property type="match status" value="1"/>
</dbReference>
<reference evidence="5" key="1">
    <citation type="submission" date="2018-05" db="EMBL/GenBank/DDBJ databases">
        <authorList>
            <person name="Lanie J.A."/>
            <person name="Ng W.-L."/>
            <person name="Kazmierczak K.M."/>
            <person name="Andrzejewski T.M."/>
            <person name="Davidsen T.M."/>
            <person name="Wayne K.J."/>
            <person name="Tettelin H."/>
            <person name="Glass J.I."/>
            <person name="Rusch D."/>
            <person name="Podicherti R."/>
            <person name="Tsui H.-C.T."/>
            <person name="Winkler M.E."/>
        </authorList>
    </citation>
    <scope>NUCLEOTIDE SEQUENCE</scope>
</reference>
<dbReference type="InterPro" id="IPR003593">
    <property type="entry name" value="AAA+_ATPase"/>
</dbReference>
<dbReference type="Pfam" id="PF21328">
    <property type="entry name" value="Gp44_lid"/>
    <property type="match status" value="1"/>
</dbReference>
<gene>
    <name evidence="5" type="ORF">METZ01_LOCUS31954</name>
</gene>
<keyword evidence="1" id="KW-0235">DNA replication</keyword>
<dbReference type="PANTHER" id="PTHR11669:SF20">
    <property type="entry name" value="REPLICATION FACTOR C SUBUNIT 4"/>
    <property type="match status" value="1"/>
</dbReference>
<dbReference type="PANTHER" id="PTHR11669">
    <property type="entry name" value="REPLICATION FACTOR C / DNA POLYMERASE III GAMMA-TAU SUBUNIT"/>
    <property type="match status" value="1"/>
</dbReference>
<name>A0A381QJD8_9ZZZZ</name>
<dbReference type="SMART" id="SM00382">
    <property type="entry name" value="AAA"/>
    <property type="match status" value="1"/>
</dbReference>
<dbReference type="AlphaFoldDB" id="A0A381QJD8"/>
<accession>A0A381QJD8</accession>
<organism evidence="5">
    <name type="scientific">marine metagenome</name>
    <dbReference type="NCBI Taxonomy" id="408172"/>
    <lineage>
        <taxon>unclassified sequences</taxon>
        <taxon>metagenomes</taxon>
        <taxon>ecological metagenomes</taxon>
    </lineage>
</organism>
<proteinExistence type="inferred from homology"/>
<evidence type="ECO:0000313" key="5">
    <source>
        <dbReference type="EMBL" id="SUZ79100.1"/>
    </source>
</evidence>
<dbReference type="GO" id="GO:0006261">
    <property type="term" value="P:DNA-templated DNA replication"/>
    <property type="evidence" value="ECO:0007669"/>
    <property type="project" value="TreeGrafter"/>
</dbReference>
<dbReference type="InterPro" id="IPR050238">
    <property type="entry name" value="DNA_Rep/Repair_Clamp_Loader"/>
</dbReference>
<evidence type="ECO:0000256" key="3">
    <source>
        <dbReference type="ARBA" id="ARBA00022840"/>
    </source>
</evidence>
<evidence type="ECO:0000256" key="1">
    <source>
        <dbReference type="ARBA" id="ARBA00022705"/>
    </source>
</evidence>
<dbReference type="CDD" id="cd00009">
    <property type="entry name" value="AAA"/>
    <property type="match status" value="1"/>
</dbReference>
<dbReference type="GO" id="GO:0005663">
    <property type="term" value="C:DNA replication factor C complex"/>
    <property type="evidence" value="ECO:0007669"/>
    <property type="project" value="TreeGrafter"/>
</dbReference>
<dbReference type="InterPro" id="IPR027417">
    <property type="entry name" value="P-loop_NTPase"/>
</dbReference>
<keyword evidence="3" id="KW-0067">ATP-binding</keyword>
<protein>
    <recommendedName>
        <fullName evidence="4">AAA+ ATPase domain-containing protein</fullName>
    </recommendedName>
</protein>
<keyword evidence="2" id="KW-0547">Nucleotide-binding</keyword>
<dbReference type="EMBL" id="UINC01001373">
    <property type="protein sequence ID" value="SUZ79100.1"/>
    <property type="molecule type" value="Genomic_DNA"/>
</dbReference>
<dbReference type="GO" id="GO:0005524">
    <property type="term" value="F:ATP binding"/>
    <property type="evidence" value="ECO:0007669"/>
    <property type="project" value="UniProtKB-KW"/>
</dbReference>
<dbReference type="GO" id="GO:0003689">
    <property type="term" value="F:DNA clamp loader activity"/>
    <property type="evidence" value="ECO:0007669"/>
    <property type="project" value="InterPro"/>
</dbReference>